<accession>A0ACB9T9G4</accession>
<name>A0ACB9T9G4_HOLOL</name>
<organism evidence="1 2">
    <name type="scientific">Holotrichia oblita</name>
    <name type="common">Chafer beetle</name>
    <dbReference type="NCBI Taxonomy" id="644536"/>
    <lineage>
        <taxon>Eukaryota</taxon>
        <taxon>Metazoa</taxon>
        <taxon>Ecdysozoa</taxon>
        <taxon>Arthropoda</taxon>
        <taxon>Hexapoda</taxon>
        <taxon>Insecta</taxon>
        <taxon>Pterygota</taxon>
        <taxon>Neoptera</taxon>
        <taxon>Endopterygota</taxon>
        <taxon>Coleoptera</taxon>
        <taxon>Polyphaga</taxon>
        <taxon>Scarabaeiformia</taxon>
        <taxon>Scarabaeidae</taxon>
        <taxon>Melolonthinae</taxon>
        <taxon>Holotrichia</taxon>
    </lineage>
</organism>
<comment type="caution">
    <text evidence="1">The sequence shown here is derived from an EMBL/GenBank/DDBJ whole genome shotgun (WGS) entry which is preliminary data.</text>
</comment>
<sequence>MSTVRRFINQQIGRYKWRNYDSIMERLRCIDTEEFKHIYPDEDSEFYSPIFACKFAQKKGQEHILALANEDGKMAIHNTMVTKPRVGKQIHHNAIFDLAWMFNQMKIVTVSGDHTARLVDVSESELREERMFSGHTRSVKTLAIKQNDSSVFATGSRDGNILIWDTRSTSHIIYISHPDKVILNAHYSKNTTPSKRKLYQNYHPSISGANSVTGLVFQDENTLISCSAGDGTIKLWDLRKTYKINKREACPKFVIPYSGSTAKCGFSNLIIDQECVKLYANCLDNTIYCYNVSNCDPSPIKKYSGHENKTFYVKSCLSSDGSYLLSGSSDHNAYIWNTRYSEPIVKLTGHAAEVTCVAWYQFYDTALVTCSDDYRHKIWKIGSEVLPENWEVHGRGLAQKIISKRCLDDIGTIIKVKKRKSCPYCDLFTEKRCENCNSNLGSLKRLPIDYLNYQSKRLHTENNTRTLFETLHPSNHRNSNLDCIDEDEDEINPKRPKLEVDKSPTSIEQKLATPKSYKHSREETSPEPFSPTTNLPNFNVDGCAPHLNYSPQKRIDKDWLTKMRVERSLIHEMRERANNSIPPKIIKLDNLSPRTRSLKKQNRVTRNDRQSPLLKYFRITNNSILKDSQCVARTSLAQFSQQ</sequence>
<proteinExistence type="predicted"/>
<dbReference type="Proteomes" id="UP001056778">
    <property type="component" value="Chromosome 4"/>
</dbReference>
<keyword evidence="2" id="KW-1185">Reference proteome</keyword>
<gene>
    <name evidence="1" type="ORF">MML48_4g00005076</name>
</gene>
<dbReference type="EMBL" id="CM043018">
    <property type="protein sequence ID" value="KAI4463428.1"/>
    <property type="molecule type" value="Genomic_DNA"/>
</dbReference>
<evidence type="ECO:0000313" key="2">
    <source>
        <dbReference type="Proteomes" id="UP001056778"/>
    </source>
</evidence>
<evidence type="ECO:0000313" key="1">
    <source>
        <dbReference type="EMBL" id="KAI4463428.1"/>
    </source>
</evidence>
<protein>
    <submittedName>
        <fullName evidence="1">Lethal 2 denticleless protein retinoic acid-regulated nuclear matrix-associated protein</fullName>
    </submittedName>
</protein>
<reference evidence="1" key="1">
    <citation type="submission" date="2022-04" db="EMBL/GenBank/DDBJ databases">
        <title>Chromosome-scale genome assembly of Holotrichia oblita Faldermann.</title>
        <authorList>
            <person name="Rongchong L."/>
        </authorList>
    </citation>
    <scope>NUCLEOTIDE SEQUENCE</scope>
    <source>
        <strain evidence="1">81SQS9</strain>
    </source>
</reference>